<proteinExistence type="predicted"/>
<reference evidence="1" key="1">
    <citation type="submission" date="2018-02" db="EMBL/GenBank/DDBJ databases">
        <title>Rhizophora mucronata_Transcriptome.</title>
        <authorList>
            <person name="Meera S.P."/>
            <person name="Sreeshan A."/>
            <person name="Augustine A."/>
        </authorList>
    </citation>
    <scope>NUCLEOTIDE SEQUENCE</scope>
    <source>
        <tissue evidence="1">Leaf</tissue>
    </source>
</reference>
<accession>A0A2P2KVJ1</accession>
<name>A0A2P2KVJ1_RHIMU</name>
<dbReference type="EMBL" id="GGEC01029224">
    <property type="protein sequence ID" value="MBX09708.1"/>
    <property type="molecule type" value="Transcribed_RNA"/>
</dbReference>
<protein>
    <submittedName>
        <fullName evidence="1">DNA polymerase delta catalytic subunit</fullName>
    </submittedName>
</protein>
<dbReference type="AlphaFoldDB" id="A0A2P2KVJ1"/>
<sequence>MYSSCHRLGSKYFTGSEDKNTHAIHGIPPLLKADPLQQNHCCLKLSTTSQYESHRRQCCIFWQKATSKQ</sequence>
<organism evidence="1">
    <name type="scientific">Rhizophora mucronata</name>
    <name type="common">Asiatic mangrove</name>
    <dbReference type="NCBI Taxonomy" id="61149"/>
    <lineage>
        <taxon>Eukaryota</taxon>
        <taxon>Viridiplantae</taxon>
        <taxon>Streptophyta</taxon>
        <taxon>Embryophyta</taxon>
        <taxon>Tracheophyta</taxon>
        <taxon>Spermatophyta</taxon>
        <taxon>Magnoliopsida</taxon>
        <taxon>eudicotyledons</taxon>
        <taxon>Gunneridae</taxon>
        <taxon>Pentapetalae</taxon>
        <taxon>rosids</taxon>
        <taxon>fabids</taxon>
        <taxon>Malpighiales</taxon>
        <taxon>Rhizophoraceae</taxon>
        <taxon>Rhizophora</taxon>
    </lineage>
</organism>
<evidence type="ECO:0000313" key="1">
    <source>
        <dbReference type="EMBL" id="MBX09708.1"/>
    </source>
</evidence>